<evidence type="ECO:0000256" key="6">
    <source>
        <dbReference type="ARBA" id="ARBA00023098"/>
    </source>
</evidence>
<name>E8X439_GRATM</name>
<dbReference type="KEGG" id="acm:AciX9_0008"/>
<dbReference type="PANTHER" id="PTHR43856">
    <property type="entry name" value="CARDIOLIPIN HYDROLASE"/>
    <property type="match status" value="1"/>
</dbReference>
<dbReference type="HOGENOM" id="CLU_051844_0_0_0"/>
<comment type="catalytic activity">
    <reaction evidence="1">
        <text>a 1,2-diacyl-sn-glycero-3-phosphocholine + H2O = a 1,2-diacyl-sn-glycero-3-phosphate + choline + H(+)</text>
        <dbReference type="Rhea" id="RHEA:14445"/>
        <dbReference type="ChEBI" id="CHEBI:15354"/>
        <dbReference type="ChEBI" id="CHEBI:15377"/>
        <dbReference type="ChEBI" id="CHEBI:15378"/>
        <dbReference type="ChEBI" id="CHEBI:57643"/>
        <dbReference type="ChEBI" id="CHEBI:58608"/>
        <dbReference type="EC" id="3.1.4.4"/>
    </reaction>
</comment>
<dbReference type="Gene3D" id="3.30.870.10">
    <property type="entry name" value="Endonuclease Chain A"/>
    <property type="match status" value="2"/>
</dbReference>
<evidence type="ECO:0000256" key="1">
    <source>
        <dbReference type="ARBA" id="ARBA00000798"/>
    </source>
</evidence>
<feature type="domain" description="PLD phosphodiesterase" evidence="8">
    <location>
        <begin position="279"/>
        <end position="310"/>
    </location>
</feature>
<gene>
    <name evidence="9" type="ordered locus">AciX9_0008</name>
</gene>
<dbReference type="PANTHER" id="PTHR43856:SF1">
    <property type="entry name" value="MITOCHONDRIAL CARDIOLIPIN HYDROLASE"/>
    <property type="match status" value="1"/>
</dbReference>
<evidence type="ECO:0000256" key="5">
    <source>
        <dbReference type="ARBA" id="ARBA00022963"/>
    </source>
</evidence>
<dbReference type="GO" id="GO:0004630">
    <property type="term" value="F:phospholipase D activity"/>
    <property type="evidence" value="ECO:0007669"/>
    <property type="project" value="UniProtKB-EC"/>
</dbReference>
<feature type="chain" id="PRO_5003234150" description="phospholipase D" evidence="7">
    <location>
        <begin position="21"/>
        <end position="344"/>
    </location>
</feature>
<evidence type="ECO:0000256" key="3">
    <source>
        <dbReference type="ARBA" id="ARBA00012027"/>
    </source>
</evidence>
<dbReference type="InterPro" id="IPR025202">
    <property type="entry name" value="PLD-like_dom"/>
</dbReference>
<dbReference type="EMBL" id="CP002480">
    <property type="protein sequence ID" value="ADW67099.1"/>
    <property type="molecule type" value="Genomic_DNA"/>
</dbReference>
<dbReference type="GO" id="GO:0016891">
    <property type="term" value="F:RNA endonuclease activity producing 5'-phosphomonoesters, hydrolytic mechanism"/>
    <property type="evidence" value="ECO:0007669"/>
    <property type="project" value="TreeGrafter"/>
</dbReference>
<evidence type="ECO:0000313" key="9">
    <source>
        <dbReference type="EMBL" id="ADW67099.1"/>
    </source>
</evidence>
<dbReference type="OrthoDB" id="9762009at2"/>
<dbReference type="PROSITE" id="PS50035">
    <property type="entry name" value="PLD"/>
    <property type="match status" value="1"/>
</dbReference>
<dbReference type="eggNOG" id="COG1502">
    <property type="taxonomic scope" value="Bacteria"/>
</dbReference>
<dbReference type="GO" id="GO:0016042">
    <property type="term" value="P:lipid catabolic process"/>
    <property type="evidence" value="ECO:0007669"/>
    <property type="project" value="UniProtKB-KW"/>
</dbReference>
<feature type="signal peptide" evidence="7">
    <location>
        <begin position="1"/>
        <end position="20"/>
    </location>
</feature>
<dbReference type="SUPFAM" id="SSF56024">
    <property type="entry name" value="Phospholipase D/nuclease"/>
    <property type="match status" value="2"/>
</dbReference>
<sequence length="344" mass="36454">MRSGLRVLGWMLIGVLAASAAGQAGTHSRHAGRVDTVTSGTRVLYTFPQSNNSATPLYALVNGSLKTIDMTMYELVDTVFSADLVAACKRGVKVRVILDQNLEKSSNTAAYNQLNKTTNCSAAWANPAFQATHQKSMIVDGTKLAIITLNLTTRYYTTSRDFALVETDAADIAAVEATFNADFKSTTSFAYQPGKGTDLIWSPTTATADLLGIINGATKTLLVENEEMGAANVVSALEAACKRGVAVHVAMTNLTAYKTEFAALKAAGCGVHLYASTATGLYIHAKVLVADYGLSTQMVYVGSINFSIPSMTDNRELGLYVSDATIVKALQTQVTTDYAGAPAL</sequence>
<keyword evidence="7" id="KW-0732">Signal</keyword>
<organism evidence="10">
    <name type="scientific">Granulicella tundricola (strain ATCC BAA-1859 / DSM 23138 / MP5ACTX9)</name>
    <dbReference type="NCBI Taxonomy" id="1198114"/>
    <lineage>
        <taxon>Bacteria</taxon>
        <taxon>Pseudomonadati</taxon>
        <taxon>Acidobacteriota</taxon>
        <taxon>Terriglobia</taxon>
        <taxon>Terriglobales</taxon>
        <taxon>Acidobacteriaceae</taxon>
        <taxon>Granulicella</taxon>
    </lineage>
</organism>
<dbReference type="InterPro" id="IPR051406">
    <property type="entry name" value="PLD_domain"/>
</dbReference>
<dbReference type="InterPro" id="IPR001736">
    <property type="entry name" value="PLipase_D/transphosphatidylase"/>
</dbReference>
<evidence type="ECO:0000256" key="2">
    <source>
        <dbReference type="ARBA" id="ARBA00008664"/>
    </source>
</evidence>
<dbReference type="Proteomes" id="UP000000343">
    <property type="component" value="Chromosome"/>
</dbReference>
<keyword evidence="4" id="KW-0378">Hydrolase</keyword>
<dbReference type="GO" id="GO:0006793">
    <property type="term" value="P:phosphorus metabolic process"/>
    <property type="evidence" value="ECO:0007669"/>
    <property type="project" value="UniProtKB-ARBA"/>
</dbReference>
<keyword evidence="5" id="KW-0442">Lipid degradation</keyword>
<keyword evidence="6" id="KW-0443">Lipid metabolism</keyword>
<keyword evidence="10" id="KW-1185">Reference proteome</keyword>
<evidence type="ECO:0000256" key="4">
    <source>
        <dbReference type="ARBA" id="ARBA00022801"/>
    </source>
</evidence>
<proteinExistence type="inferred from homology"/>
<accession>E8X439</accession>
<dbReference type="Pfam" id="PF13091">
    <property type="entry name" value="PLDc_2"/>
    <property type="match status" value="2"/>
</dbReference>
<comment type="similarity">
    <text evidence="2">Belongs to the phospholipase D family.</text>
</comment>
<evidence type="ECO:0000256" key="7">
    <source>
        <dbReference type="SAM" id="SignalP"/>
    </source>
</evidence>
<dbReference type="PaxDb" id="1198114-AciX9_0008"/>
<evidence type="ECO:0000313" key="10">
    <source>
        <dbReference type="Proteomes" id="UP000000343"/>
    </source>
</evidence>
<evidence type="ECO:0000259" key="8">
    <source>
        <dbReference type="PROSITE" id="PS50035"/>
    </source>
</evidence>
<dbReference type="AlphaFoldDB" id="E8X439"/>
<protein>
    <recommendedName>
        <fullName evidence="3">phospholipase D</fullName>
        <ecNumber evidence="3">3.1.4.4</ecNumber>
    </recommendedName>
</protein>
<reference evidence="10" key="1">
    <citation type="submission" date="2011-01" db="EMBL/GenBank/DDBJ databases">
        <title>Complete sequence of chromosome of Acidobacterium sp. MP5ACTX9.</title>
        <authorList>
            <consortium name="US DOE Joint Genome Institute"/>
            <person name="Lucas S."/>
            <person name="Copeland A."/>
            <person name="Lapidus A."/>
            <person name="Cheng J.-F."/>
            <person name="Goodwin L."/>
            <person name="Pitluck S."/>
            <person name="Teshima H."/>
            <person name="Detter J.C."/>
            <person name="Han C."/>
            <person name="Tapia R."/>
            <person name="Land M."/>
            <person name="Hauser L."/>
            <person name="Kyrpides N."/>
            <person name="Ivanova N."/>
            <person name="Ovchinnikova G."/>
            <person name="Pagani I."/>
            <person name="Rawat S.R."/>
            <person name="Mannisto M."/>
            <person name="Haggblom M.M."/>
            <person name="Woyke T."/>
        </authorList>
    </citation>
    <scope>NUCLEOTIDE SEQUENCE [LARGE SCALE GENOMIC DNA]</scope>
    <source>
        <strain evidence="10">MP5ACTX9</strain>
    </source>
</reference>
<dbReference type="RefSeq" id="WP_013578428.1">
    <property type="nucleotide sequence ID" value="NC_015064.1"/>
</dbReference>
<dbReference type="EC" id="3.1.4.4" evidence="3"/>
<dbReference type="STRING" id="1198114.AciX9_0008"/>